<dbReference type="AlphaFoldDB" id="X0UDW6"/>
<name>X0UDW6_9ZZZZ</name>
<feature type="domain" description="Transposase (putative) YhgA-like" evidence="1">
    <location>
        <begin position="7"/>
        <end position="76"/>
    </location>
</feature>
<comment type="caution">
    <text evidence="2">The sequence shown here is derived from an EMBL/GenBank/DDBJ whole genome shotgun (WGS) entry which is preliminary data.</text>
</comment>
<protein>
    <recommendedName>
        <fullName evidence="1">Transposase (putative) YhgA-like domain-containing protein</fullName>
    </recommendedName>
</protein>
<proteinExistence type="predicted"/>
<evidence type="ECO:0000313" key="2">
    <source>
        <dbReference type="EMBL" id="GAF86685.1"/>
    </source>
</evidence>
<feature type="non-terminal residue" evidence="2">
    <location>
        <position position="76"/>
    </location>
</feature>
<organism evidence="2">
    <name type="scientific">marine sediment metagenome</name>
    <dbReference type="NCBI Taxonomy" id="412755"/>
    <lineage>
        <taxon>unclassified sequences</taxon>
        <taxon>metagenomes</taxon>
        <taxon>ecological metagenomes</taxon>
    </lineage>
</organism>
<dbReference type="EMBL" id="BARS01015032">
    <property type="protein sequence ID" value="GAF86685.1"/>
    <property type="molecule type" value="Genomic_DNA"/>
</dbReference>
<reference evidence="2" key="1">
    <citation type="journal article" date="2014" name="Front. Microbiol.">
        <title>High frequency of phylogenetically diverse reductive dehalogenase-homologous genes in deep subseafloor sedimentary metagenomes.</title>
        <authorList>
            <person name="Kawai M."/>
            <person name="Futagami T."/>
            <person name="Toyoda A."/>
            <person name="Takaki Y."/>
            <person name="Nishi S."/>
            <person name="Hori S."/>
            <person name="Arai W."/>
            <person name="Tsubouchi T."/>
            <person name="Morono Y."/>
            <person name="Uchiyama I."/>
            <person name="Ito T."/>
            <person name="Fujiyama A."/>
            <person name="Inagaki F."/>
            <person name="Takami H."/>
        </authorList>
    </citation>
    <scope>NUCLEOTIDE SEQUENCE</scope>
    <source>
        <strain evidence="2">Expedition CK06-06</strain>
    </source>
</reference>
<dbReference type="PANTHER" id="PTHR34611:SF2">
    <property type="entry name" value="INACTIVE RECOMBINATION-PROMOTING NUCLEASE-LIKE PROTEIN RPNE-RELATED"/>
    <property type="match status" value="1"/>
</dbReference>
<dbReference type="InterPro" id="IPR051699">
    <property type="entry name" value="Rpn/YhgA-like_nuclease"/>
</dbReference>
<dbReference type="PANTHER" id="PTHR34611">
    <property type="match status" value="1"/>
</dbReference>
<dbReference type="Pfam" id="PF04754">
    <property type="entry name" value="Transposase_31"/>
    <property type="match status" value="1"/>
</dbReference>
<dbReference type="GO" id="GO:0006310">
    <property type="term" value="P:DNA recombination"/>
    <property type="evidence" value="ECO:0007669"/>
    <property type="project" value="TreeGrafter"/>
</dbReference>
<sequence>MTLFLSFTRRGTAEEFFRHYLPENLAGLLDLDSLEYTKDTFVDRHLKEYFSDLLLKLYLKNGSPGYVYILFEHKSY</sequence>
<dbReference type="GO" id="GO:1990238">
    <property type="term" value="F:double-stranded DNA endonuclease activity"/>
    <property type="evidence" value="ECO:0007669"/>
    <property type="project" value="TreeGrafter"/>
</dbReference>
<gene>
    <name evidence="2" type="ORF">S01H1_24957</name>
</gene>
<accession>X0UDW6</accession>
<evidence type="ECO:0000259" key="1">
    <source>
        <dbReference type="Pfam" id="PF04754"/>
    </source>
</evidence>
<dbReference type="InterPro" id="IPR006842">
    <property type="entry name" value="Transposase_31"/>
</dbReference>